<comment type="caution">
    <text evidence="1">The sequence shown here is derived from an EMBL/GenBank/DDBJ whole genome shotgun (WGS) entry which is preliminary data.</text>
</comment>
<dbReference type="Proteomes" id="UP001634393">
    <property type="component" value="Unassembled WGS sequence"/>
</dbReference>
<organism evidence="1 2">
    <name type="scientific">Penstemon smallii</name>
    <dbReference type="NCBI Taxonomy" id="265156"/>
    <lineage>
        <taxon>Eukaryota</taxon>
        <taxon>Viridiplantae</taxon>
        <taxon>Streptophyta</taxon>
        <taxon>Embryophyta</taxon>
        <taxon>Tracheophyta</taxon>
        <taxon>Spermatophyta</taxon>
        <taxon>Magnoliopsida</taxon>
        <taxon>eudicotyledons</taxon>
        <taxon>Gunneridae</taxon>
        <taxon>Pentapetalae</taxon>
        <taxon>asterids</taxon>
        <taxon>lamiids</taxon>
        <taxon>Lamiales</taxon>
        <taxon>Plantaginaceae</taxon>
        <taxon>Cheloneae</taxon>
        <taxon>Penstemon</taxon>
    </lineage>
</organism>
<dbReference type="EMBL" id="JBJXBP010000005">
    <property type="protein sequence ID" value="KAL3828907.1"/>
    <property type="molecule type" value="Genomic_DNA"/>
</dbReference>
<sequence length="30" mass="3417">MRPSKAAIKLNESSEKIQVYNSIGKIHFVQ</sequence>
<keyword evidence="2" id="KW-1185">Reference proteome</keyword>
<proteinExistence type="predicted"/>
<dbReference type="AlphaFoldDB" id="A0ABD3SXL5"/>
<evidence type="ECO:0000313" key="2">
    <source>
        <dbReference type="Proteomes" id="UP001634393"/>
    </source>
</evidence>
<evidence type="ECO:0000313" key="1">
    <source>
        <dbReference type="EMBL" id="KAL3828907.1"/>
    </source>
</evidence>
<name>A0ABD3SXL5_9LAMI</name>
<accession>A0ABD3SXL5</accession>
<reference evidence="1 2" key="1">
    <citation type="submission" date="2024-12" db="EMBL/GenBank/DDBJ databases">
        <title>The unique morphological basis and parallel evolutionary history of personate flowers in Penstemon.</title>
        <authorList>
            <person name="Depatie T.H."/>
            <person name="Wessinger C.A."/>
        </authorList>
    </citation>
    <scope>NUCLEOTIDE SEQUENCE [LARGE SCALE GENOMIC DNA]</scope>
    <source>
        <strain evidence="1">WTNN_2</strain>
        <tissue evidence="1">Leaf</tissue>
    </source>
</reference>
<protein>
    <submittedName>
        <fullName evidence="1">Uncharacterized protein</fullName>
    </submittedName>
</protein>
<gene>
    <name evidence="1" type="ORF">ACJIZ3_017709</name>
</gene>